<dbReference type="SUPFAM" id="SSF51206">
    <property type="entry name" value="cAMP-binding domain-like"/>
    <property type="match status" value="1"/>
</dbReference>
<evidence type="ECO:0000259" key="1">
    <source>
        <dbReference type="PROSITE" id="PS50042"/>
    </source>
</evidence>
<dbReference type="OrthoDB" id="9807547at2"/>
<dbReference type="RefSeq" id="WP_107988891.1">
    <property type="nucleotide sequence ID" value="NZ_QAYG01000001.1"/>
</dbReference>
<reference evidence="2 3" key="1">
    <citation type="submission" date="2018-04" db="EMBL/GenBank/DDBJ databases">
        <title>Genomic Encyclopedia of Archaeal and Bacterial Type Strains, Phase II (KMG-II): from individual species to whole genera.</title>
        <authorList>
            <person name="Goeker M."/>
        </authorList>
    </citation>
    <scope>NUCLEOTIDE SEQUENCE [LARGE SCALE GENOMIC DNA]</scope>
    <source>
        <strain evidence="2 3">DSM 23382</strain>
    </source>
</reference>
<dbReference type="AlphaFoldDB" id="A0A2T5VI74"/>
<dbReference type="Gene3D" id="2.60.120.10">
    <property type="entry name" value="Jelly Rolls"/>
    <property type="match status" value="1"/>
</dbReference>
<dbReference type="EMBL" id="QAYG01000001">
    <property type="protein sequence ID" value="PTW63465.1"/>
    <property type="molecule type" value="Genomic_DNA"/>
</dbReference>
<dbReference type="InterPro" id="IPR000595">
    <property type="entry name" value="cNMP-bd_dom"/>
</dbReference>
<protein>
    <submittedName>
        <fullName evidence="2">Cyclic nucleotide-binding domain-containing protein</fullName>
    </submittedName>
</protein>
<name>A0A2T5VI74_9HYPH</name>
<dbReference type="SMART" id="SM00100">
    <property type="entry name" value="cNMP"/>
    <property type="match status" value="1"/>
</dbReference>
<feature type="domain" description="Cyclic nucleotide-binding" evidence="1">
    <location>
        <begin position="15"/>
        <end position="140"/>
    </location>
</feature>
<proteinExistence type="predicted"/>
<dbReference type="InterPro" id="IPR014710">
    <property type="entry name" value="RmlC-like_jellyroll"/>
</dbReference>
<dbReference type="InterPro" id="IPR018490">
    <property type="entry name" value="cNMP-bd_dom_sf"/>
</dbReference>
<dbReference type="Pfam" id="PF00027">
    <property type="entry name" value="cNMP_binding"/>
    <property type="match status" value="1"/>
</dbReference>
<organism evidence="2 3">
    <name type="scientific">Breoghania corrubedonensis</name>
    <dbReference type="NCBI Taxonomy" id="665038"/>
    <lineage>
        <taxon>Bacteria</taxon>
        <taxon>Pseudomonadati</taxon>
        <taxon>Pseudomonadota</taxon>
        <taxon>Alphaproteobacteria</taxon>
        <taxon>Hyphomicrobiales</taxon>
        <taxon>Stappiaceae</taxon>
        <taxon>Breoghania</taxon>
    </lineage>
</organism>
<dbReference type="PANTHER" id="PTHR45689">
    <property type="entry name" value="I[[H]] CHANNEL, ISOFORM E"/>
    <property type="match status" value="1"/>
</dbReference>
<dbReference type="PROSITE" id="PS50042">
    <property type="entry name" value="CNMP_BINDING_3"/>
    <property type="match status" value="1"/>
</dbReference>
<dbReference type="PANTHER" id="PTHR45689:SF5">
    <property type="entry name" value="I[[H]] CHANNEL, ISOFORM E"/>
    <property type="match status" value="1"/>
</dbReference>
<dbReference type="GO" id="GO:0005249">
    <property type="term" value="F:voltage-gated potassium channel activity"/>
    <property type="evidence" value="ECO:0007669"/>
    <property type="project" value="TreeGrafter"/>
</dbReference>
<evidence type="ECO:0000313" key="3">
    <source>
        <dbReference type="Proteomes" id="UP000244081"/>
    </source>
</evidence>
<accession>A0A2T5VI74</accession>
<dbReference type="GO" id="GO:0098855">
    <property type="term" value="C:HCN channel complex"/>
    <property type="evidence" value="ECO:0007669"/>
    <property type="project" value="TreeGrafter"/>
</dbReference>
<dbReference type="InterPro" id="IPR051413">
    <property type="entry name" value="K/Na_HCN_channel"/>
</dbReference>
<dbReference type="CDD" id="cd00038">
    <property type="entry name" value="CAP_ED"/>
    <property type="match status" value="1"/>
</dbReference>
<sequence length="168" mass="18561">MSLARDIPLLRQVPLLGEFSDEQLRLLAFSAENVVASPEDVIFREGERSDASYVIVSGKVALRAPTRADRKDGGNTGDVATFGPGTLLGEMALLIETKRPNTAVAIEKTEMIRIRRALFKRMLQEYPDIAQAMHASLARRLQMTTGELLKVADSLDALNLIPLTEKRK</sequence>
<dbReference type="GO" id="GO:0003254">
    <property type="term" value="P:regulation of membrane depolarization"/>
    <property type="evidence" value="ECO:0007669"/>
    <property type="project" value="TreeGrafter"/>
</dbReference>
<comment type="caution">
    <text evidence="2">The sequence shown here is derived from an EMBL/GenBank/DDBJ whole genome shotgun (WGS) entry which is preliminary data.</text>
</comment>
<evidence type="ECO:0000313" key="2">
    <source>
        <dbReference type="EMBL" id="PTW63465.1"/>
    </source>
</evidence>
<dbReference type="Proteomes" id="UP000244081">
    <property type="component" value="Unassembled WGS sequence"/>
</dbReference>
<gene>
    <name evidence="2" type="ORF">C8N35_1011519</name>
</gene>
<keyword evidence="3" id="KW-1185">Reference proteome</keyword>
<dbReference type="GO" id="GO:0035725">
    <property type="term" value="P:sodium ion transmembrane transport"/>
    <property type="evidence" value="ECO:0007669"/>
    <property type="project" value="TreeGrafter"/>
</dbReference>